<dbReference type="Pfam" id="PF00436">
    <property type="entry name" value="SSB"/>
    <property type="match status" value="1"/>
</dbReference>
<dbReference type="Proteomes" id="UP000001029">
    <property type="component" value="Chromosome"/>
</dbReference>
<protein>
    <recommendedName>
        <fullName evidence="2 3">Single-stranded DNA-binding protein</fullName>
        <shortName evidence="2">SSB</shortName>
    </recommendedName>
</protein>
<name>B2KEG1_ELUMP</name>
<evidence type="ECO:0000256" key="3">
    <source>
        <dbReference type="PIRNR" id="PIRNR002070"/>
    </source>
</evidence>
<dbReference type="PROSITE" id="PS50935">
    <property type="entry name" value="SSB"/>
    <property type="match status" value="1"/>
</dbReference>
<evidence type="ECO:0000256" key="2">
    <source>
        <dbReference type="HAMAP-Rule" id="MF_00984"/>
    </source>
</evidence>
<dbReference type="InterPro" id="IPR011344">
    <property type="entry name" value="ssDNA-bd"/>
</dbReference>
<dbReference type="GO" id="GO:0006260">
    <property type="term" value="P:DNA replication"/>
    <property type="evidence" value="ECO:0007669"/>
    <property type="project" value="InterPro"/>
</dbReference>
<dbReference type="PIRSF" id="PIRSF002070">
    <property type="entry name" value="SSB"/>
    <property type="match status" value="1"/>
</dbReference>
<dbReference type="RefSeq" id="WP_012415522.1">
    <property type="nucleotide sequence ID" value="NC_010644.1"/>
</dbReference>
<evidence type="ECO:0000313" key="5">
    <source>
        <dbReference type="EMBL" id="ACC98907.1"/>
    </source>
</evidence>
<dbReference type="AlphaFoldDB" id="B2KEG1"/>
<keyword evidence="1 2" id="KW-0238">DNA-binding</keyword>
<evidence type="ECO:0000313" key="6">
    <source>
        <dbReference type="Proteomes" id="UP000001029"/>
    </source>
</evidence>
<feature type="region of interest" description="Disordered" evidence="4">
    <location>
        <begin position="121"/>
        <end position="144"/>
    </location>
</feature>
<dbReference type="KEGG" id="emi:Emin_1357"/>
<dbReference type="Gene3D" id="2.40.50.140">
    <property type="entry name" value="Nucleic acid-binding proteins"/>
    <property type="match status" value="1"/>
</dbReference>
<gene>
    <name evidence="5" type="ordered locus">Emin_1357</name>
</gene>
<reference evidence="5 6" key="1">
    <citation type="journal article" date="2009" name="Appl. Environ. Microbiol.">
        <title>Genomic analysis of 'Elusimicrobium minutum,' the first cultivated representative of the phylum 'Elusimicrobia' (formerly termite group 1).</title>
        <authorList>
            <person name="Herlemann D.P.R."/>
            <person name="Geissinger O."/>
            <person name="Ikeda-Ohtsubo W."/>
            <person name="Kunin V."/>
            <person name="Sun H."/>
            <person name="Lapidus A."/>
            <person name="Hugenholtz P."/>
            <person name="Brune A."/>
        </authorList>
    </citation>
    <scope>NUCLEOTIDE SEQUENCE [LARGE SCALE GENOMIC DNA]</scope>
    <source>
        <strain evidence="5 6">Pei191</strain>
    </source>
</reference>
<evidence type="ECO:0000256" key="4">
    <source>
        <dbReference type="SAM" id="MobiDB-lite"/>
    </source>
</evidence>
<dbReference type="HAMAP" id="MF_00984">
    <property type="entry name" value="SSB"/>
    <property type="match status" value="1"/>
</dbReference>
<comment type="subunit">
    <text evidence="2">Homotetramer.</text>
</comment>
<dbReference type="GO" id="GO:0003697">
    <property type="term" value="F:single-stranded DNA binding"/>
    <property type="evidence" value="ECO:0007669"/>
    <property type="project" value="UniProtKB-UniRule"/>
</dbReference>
<dbReference type="InterPro" id="IPR012340">
    <property type="entry name" value="NA-bd_OB-fold"/>
</dbReference>
<dbReference type="SUPFAM" id="SSF50249">
    <property type="entry name" value="Nucleic acid-binding proteins"/>
    <property type="match status" value="1"/>
</dbReference>
<dbReference type="EMBL" id="CP001055">
    <property type="protein sequence ID" value="ACC98907.1"/>
    <property type="molecule type" value="Genomic_DNA"/>
</dbReference>
<sequence length="144" mass="15906">MASQIRLPEQNLVLLTGRLTRDANTAFTQKGAAVSRFDIAVNRRYMDANGSWQDETTFVPVTLWGPAAERSKDRLKKGVPVHVEGRLVLNEYTDKNGVAHKNLQVNCRRIQILQSAFSESASGSGASFNDTPVDNEAIDDDVPF</sequence>
<dbReference type="NCBIfam" id="TIGR00621">
    <property type="entry name" value="ssb"/>
    <property type="match status" value="1"/>
</dbReference>
<organism evidence="5 6">
    <name type="scientific">Elusimicrobium minutum (strain Pei191)</name>
    <dbReference type="NCBI Taxonomy" id="445932"/>
    <lineage>
        <taxon>Bacteria</taxon>
        <taxon>Pseudomonadati</taxon>
        <taxon>Elusimicrobiota</taxon>
        <taxon>Elusimicrobia</taxon>
        <taxon>Elusimicrobiales</taxon>
        <taxon>Elusimicrobiaceae</taxon>
        <taxon>Elusimicrobium</taxon>
    </lineage>
</organism>
<dbReference type="InterPro" id="IPR000424">
    <property type="entry name" value="Primosome_PriB/ssb"/>
</dbReference>
<dbReference type="STRING" id="445932.Emin_1357"/>
<comment type="caution">
    <text evidence="2">Lacks conserved residue(s) required for the propagation of feature annotation.</text>
</comment>
<accession>B2KEG1</accession>
<keyword evidence="6" id="KW-1185">Reference proteome</keyword>
<dbReference type="CDD" id="cd04496">
    <property type="entry name" value="SSB_OBF"/>
    <property type="match status" value="1"/>
</dbReference>
<dbReference type="OrthoDB" id="9809878at2"/>
<proteinExistence type="inferred from homology"/>
<dbReference type="HOGENOM" id="CLU_078758_6_0_0"/>
<evidence type="ECO:0000256" key="1">
    <source>
        <dbReference type="ARBA" id="ARBA00023125"/>
    </source>
</evidence>